<evidence type="ECO:0000256" key="7">
    <source>
        <dbReference type="SAM" id="Phobius"/>
    </source>
</evidence>
<accession>A0A8X6IE42</accession>
<dbReference type="GO" id="GO:0030424">
    <property type="term" value="C:axon"/>
    <property type="evidence" value="ECO:0007669"/>
    <property type="project" value="TreeGrafter"/>
</dbReference>
<reference evidence="8" key="1">
    <citation type="submission" date="2020-08" db="EMBL/GenBank/DDBJ databases">
        <title>Multicomponent nature underlies the extraordinary mechanical properties of spider dragline silk.</title>
        <authorList>
            <person name="Kono N."/>
            <person name="Nakamura H."/>
            <person name="Mori M."/>
            <person name="Yoshida Y."/>
            <person name="Ohtoshi R."/>
            <person name="Malay A.D."/>
            <person name="Moran D.A.P."/>
            <person name="Tomita M."/>
            <person name="Numata K."/>
            <person name="Arakawa K."/>
        </authorList>
    </citation>
    <scope>NUCLEOTIDE SEQUENCE</scope>
</reference>
<evidence type="ECO:0000256" key="6">
    <source>
        <dbReference type="ARBA" id="ARBA00023170"/>
    </source>
</evidence>
<feature type="transmembrane region" description="Helical" evidence="7">
    <location>
        <begin position="143"/>
        <end position="168"/>
    </location>
</feature>
<evidence type="ECO:0000313" key="8">
    <source>
        <dbReference type="EMBL" id="GFS41311.1"/>
    </source>
</evidence>
<evidence type="ECO:0000313" key="9">
    <source>
        <dbReference type="Proteomes" id="UP000886998"/>
    </source>
</evidence>
<keyword evidence="3 7" id="KW-0812">Transmembrane</keyword>
<dbReference type="GO" id="GO:0005886">
    <property type="term" value="C:plasma membrane"/>
    <property type="evidence" value="ECO:0007669"/>
    <property type="project" value="UniProtKB-SubCell"/>
</dbReference>
<dbReference type="Proteomes" id="UP000886998">
    <property type="component" value="Unassembled WGS sequence"/>
</dbReference>
<evidence type="ECO:0000256" key="5">
    <source>
        <dbReference type="ARBA" id="ARBA00023136"/>
    </source>
</evidence>
<evidence type="ECO:0000256" key="3">
    <source>
        <dbReference type="ARBA" id="ARBA00022692"/>
    </source>
</evidence>
<gene>
    <name evidence="8" type="primary">AVEN_129902_1</name>
    <name evidence="8" type="ORF">TNIN_495971</name>
</gene>
<dbReference type="PANTHER" id="PTHR21143:SF121">
    <property type="entry name" value="GUSTATORY AND ODORANT RECEPTOR 21A"/>
    <property type="match status" value="1"/>
</dbReference>
<feature type="transmembrane region" description="Helical" evidence="7">
    <location>
        <begin position="101"/>
        <end position="123"/>
    </location>
</feature>
<keyword evidence="2" id="KW-1003">Cell membrane</keyword>
<dbReference type="AlphaFoldDB" id="A0A8X6IE42"/>
<organism evidence="8 9">
    <name type="scientific">Trichonephila inaurata madagascariensis</name>
    <dbReference type="NCBI Taxonomy" id="2747483"/>
    <lineage>
        <taxon>Eukaryota</taxon>
        <taxon>Metazoa</taxon>
        <taxon>Ecdysozoa</taxon>
        <taxon>Arthropoda</taxon>
        <taxon>Chelicerata</taxon>
        <taxon>Arachnida</taxon>
        <taxon>Araneae</taxon>
        <taxon>Araneomorphae</taxon>
        <taxon>Entelegynae</taxon>
        <taxon>Araneoidea</taxon>
        <taxon>Nephilidae</taxon>
        <taxon>Trichonephila</taxon>
        <taxon>Trichonephila inaurata</taxon>
    </lineage>
</organism>
<dbReference type="OrthoDB" id="6430094at2759"/>
<keyword evidence="5 7" id="KW-0472">Membrane</keyword>
<dbReference type="Pfam" id="PF08395">
    <property type="entry name" value="7tm_7"/>
    <property type="match status" value="1"/>
</dbReference>
<evidence type="ECO:0000256" key="4">
    <source>
        <dbReference type="ARBA" id="ARBA00022989"/>
    </source>
</evidence>
<dbReference type="EMBL" id="BMAV01025412">
    <property type="protein sequence ID" value="GFS41311.1"/>
    <property type="molecule type" value="Genomic_DNA"/>
</dbReference>
<dbReference type="PANTHER" id="PTHR21143">
    <property type="entry name" value="INVERTEBRATE GUSTATORY RECEPTOR"/>
    <property type="match status" value="1"/>
</dbReference>
<sequence>MICGLPVYCEKQSSLIYTSWYIWRITIVVRYNACLIYHICRFINCNHCAYELFGFLDVAVGAFVINSLIGKHKKLIDLQQKIIGDLNKKCYKFKNSNTQRIYALTTVFAISMCLALFVLFFSILENKNIGEDFEFEYLSSDAILFYIVFISVSNWVTTASNALFYCYFCKHLKAMFYSINKKAKNLQKHIETVGREDSFGPLELDDSLMRKHDKYSKEKKHVIYEDELFSDTTISVFPSNLKFCSNESPKIAADLSSVFDNIISGERTTNRKFWESNEILTSRYENERNIFRSNPESDTFNQNFMEKQNSEKRSSSKYKADYSMARKIQNLNGRFIKASILVQETDDILSLQVLAVLTITFVRTCTYIYIYISTDWKNHDPYAGVSIAIQIFYDFLAFGSVATEASLVAEEAKKFAPLIMRVRQVDKAREMRSLLQSEIAAITAYATNVQLTAWKFFTVSRNFIPTVIGVTVTYVIVILQLYQVIQDSKCMKEIVEE</sequence>
<keyword evidence="6" id="KW-0675">Receptor</keyword>
<comment type="caution">
    <text evidence="8">The sequence shown here is derived from an EMBL/GenBank/DDBJ whole genome shotgun (WGS) entry which is preliminary data.</text>
</comment>
<proteinExistence type="predicted"/>
<dbReference type="InterPro" id="IPR013604">
    <property type="entry name" value="7TM_chemorcpt"/>
</dbReference>
<evidence type="ECO:0008006" key="10">
    <source>
        <dbReference type="Google" id="ProtNLM"/>
    </source>
</evidence>
<dbReference type="GO" id="GO:0030425">
    <property type="term" value="C:dendrite"/>
    <property type="evidence" value="ECO:0007669"/>
    <property type="project" value="TreeGrafter"/>
</dbReference>
<comment type="subcellular location">
    <subcellularLocation>
        <location evidence="1">Cell membrane</location>
        <topology evidence="1">Multi-pass membrane protein</topology>
    </subcellularLocation>
</comment>
<feature type="transmembrane region" description="Helical" evidence="7">
    <location>
        <begin position="463"/>
        <end position="482"/>
    </location>
</feature>
<feature type="transmembrane region" description="Helical" evidence="7">
    <location>
        <begin position="52"/>
        <end position="69"/>
    </location>
</feature>
<evidence type="ECO:0000256" key="1">
    <source>
        <dbReference type="ARBA" id="ARBA00004651"/>
    </source>
</evidence>
<dbReference type="GO" id="GO:0050909">
    <property type="term" value="P:sensory perception of taste"/>
    <property type="evidence" value="ECO:0007669"/>
    <property type="project" value="InterPro"/>
</dbReference>
<keyword evidence="9" id="KW-1185">Reference proteome</keyword>
<feature type="transmembrane region" description="Helical" evidence="7">
    <location>
        <begin position="21"/>
        <end position="40"/>
    </location>
</feature>
<protein>
    <recommendedName>
        <fullName evidence="10">Gustatory receptor</fullName>
    </recommendedName>
</protein>
<evidence type="ECO:0000256" key="2">
    <source>
        <dbReference type="ARBA" id="ARBA00022475"/>
    </source>
</evidence>
<keyword evidence="4 7" id="KW-1133">Transmembrane helix</keyword>
<dbReference type="GO" id="GO:0043025">
    <property type="term" value="C:neuronal cell body"/>
    <property type="evidence" value="ECO:0007669"/>
    <property type="project" value="TreeGrafter"/>
</dbReference>
<name>A0A8X6IE42_9ARAC</name>